<organism evidence="2 3">
    <name type="scientific">Streptomyces curacoi</name>
    <dbReference type="NCBI Taxonomy" id="146536"/>
    <lineage>
        <taxon>Bacteria</taxon>
        <taxon>Bacillati</taxon>
        <taxon>Actinomycetota</taxon>
        <taxon>Actinomycetes</taxon>
        <taxon>Kitasatosporales</taxon>
        <taxon>Streptomycetaceae</taxon>
        <taxon>Streptomyces</taxon>
    </lineage>
</organism>
<sequence length="743" mass="77990">MSGAGHGGLSLQLLRIGRDAGRRSEAAGTRAAALALSAFAVALCLGLMAMVHASYAGKELRRDARTPVGLTEQSPATRATLWLVGSDALKGKRLFSVVFIAPHTSNAPLPPGVDRWPGPGEAVLSPGLLKAGAAEGIAGRYGKLSGTIGQEGLDDPGEWLAYVRPAKGMKADAPIEAVVGFGPRAGMPAEGLQPGMGRDNDKPEWMFQSLVIGLLLLPSLVLLFTALRAGAHGRDRRAALVDALGGLRRDRALIAVGEAMRPVTWGALASIPFFAVAAFVDVRVPFVGYVTSSADVRQHGWPLLLTPVAAMVTALALAAISDQLAGRAKGTRPANASRSRRQRYLAFLCAPAVLLAGRGPELAGDSTQYRTWISWIGLALVVLTLPAAVAVVVAKLGGSLERTGRQRGWAGALIAGRRISHYPAATARLVTGVTVALIVFMQALAWQAMFGTYHAKMEEILSATDRRVAEIGPRGTVSTREAAAYLESIPEGNVPVVLAPPRAADEGPITISGGCVALESLRLPCPPTPARVDVALDRRLQQLLQWNTEGGTYLKVVRADHAELAEQTVQSTSTLAVVRADGGVPAVAALKEASYRAYPRGAQVRFPGEEWLADGIPDREQGRWIRLFGVLGMGILVFAIGLGAKAEFLRQGRGLAPLTVLTGGYRVFRSSAAWAIVAPLALAALAGCVVAAWTARPVARPGMAYVAPDGLMATAVTVVLAVSVVMGLWAARIAGQQARNWRA</sequence>
<feature type="transmembrane region" description="Helical" evidence="1">
    <location>
        <begin position="342"/>
        <end position="360"/>
    </location>
</feature>
<keyword evidence="1" id="KW-0472">Membrane</keyword>
<evidence type="ECO:0008006" key="4">
    <source>
        <dbReference type="Google" id="ProtNLM"/>
    </source>
</evidence>
<gene>
    <name evidence="2" type="ORF">AQI70_12890</name>
</gene>
<feature type="transmembrane region" description="Helical" evidence="1">
    <location>
        <begin position="300"/>
        <end position="321"/>
    </location>
</feature>
<feature type="transmembrane region" description="Helical" evidence="1">
    <location>
        <begin position="31"/>
        <end position="55"/>
    </location>
</feature>
<evidence type="ECO:0000256" key="1">
    <source>
        <dbReference type="SAM" id="Phobius"/>
    </source>
</evidence>
<dbReference type="EMBL" id="LMWJ01000007">
    <property type="protein sequence ID" value="KUM78369.1"/>
    <property type="molecule type" value="Genomic_DNA"/>
</dbReference>
<feature type="transmembrane region" description="Helical" evidence="1">
    <location>
        <begin position="205"/>
        <end position="227"/>
    </location>
</feature>
<reference evidence="2 3" key="1">
    <citation type="submission" date="2015-10" db="EMBL/GenBank/DDBJ databases">
        <title>Draft genome sequence of Streptomyces curacoi DSM 40107, type strain for the species Streptomyces curacoi.</title>
        <authorList>
            <person name="Ruckert C."/>
            <person name="Winkler A."/>
            <person name="Kalinowski J."/>
            <person name="Kampfer P."/>
            <person name="Glaeser S."/>
        </authorList>
    </citation>
    <scope>NUCLEOTIDE SEQUENCE [LARGE SCALE GENOMIC DNA]</scope>
    <source>
        <strain evidence="2 3">DSM 40107</strain>
    </source>
</reference>
<keyword evidence="1" id="KW-1133">Transmembrane helix</keyword>
<keyword evidence="3" id="KW-1185">Reference proteome</keyword>
<evidence type="ECO:0000313" key="2">
    <source>
        <dbReference type="EMBL" id="KUM78369.1"/>
    </source>
</evidence>
<evidence type="ECO:0000313" key="3">
    <source>
        <dbReference type="Proteomes" id="UP000054024"/>
    </source>
</evidence>
<feature type="transmembrane region" description="Helical" evidence="1">
    <location>
        <begin position="372"/>
        <end position="397"/>
    </location>
</feature>
<protein>
    <recommendedName>
        <fullName evidence="4">Permease</fullName>
    </recommendedName>
</protein>
<feature type="transmembrane region" description="Helical" evidence="1">
    <location>
        <begin position="672"/>
        <end position="693"/>
    </location>
</feature>
<dbReference type="Proteomes" id="UP000054024">
    <property type="component" value="Unassembled WGS sequence"/>
</dbReference>
<keyword evidence="1" id="KW-0812">Transmembrane</keyword>
<comment type="caution">
    <text evidence="2">The sequence shown here is derived from an EMBL/GenBank/DDBJ whole genome shotgun (WGS) entry which is preliminary data.</text>
</comment>
<dbReference type="OrthoDB" id="3258069at2"/>
<feature type="transmembrane region" description="Helical" evidence="1">
    <location>
        <begin position="624"/>
        <end position="644"/>
    </location>
</feature>
<accession>A0A117PES6</accession>
<proteinExistence type="predicted"/>
<feature type="transmembrane region" description="Helical" evidence="1">
    <location>
        <begin position="263"/>
        <end position="280"/>
    </location>
</feature>
<feature type="transmembrane region" description="Helical" evidence="1">
    <location>
        <begin position="713"/>
        <end position="734"/>
    </location>
</feature>
<name>A0A117PES6_9ACTN</name>
<dbReference type="AlphaFoldDB" id="A0A117PES6"/>
<feature type="transmembrane region" description="Helical" evidence="1">
    <location>
        <begin position="427"/>
        <end position="449"/>
    </location>
</feature>
<dbReference type="STRING" id="146536.AQI70_12890"/>
<dbReference type="RefSeq" id="WP_062147875.1">
    <property type="nucleotide sequence ID" value="NZ_KQ947986.1"/>
</dbReference>